<reference evidence="1 2" key="1">
    <citation type="submission" date="2016-11" db="EMBL/GenBank/DDBJ databases">
        <title>Draft Genome Assembly of Colletotrichum chlorophyti a pathogen of herbaceous plants.</title>
        <authorList>
            <person name="Gan P."/>
            <person name="Narusaka M."/>
            <person name="Tsushima A."/>
            <person name="Narusaka Y."/>
            <person name="Takano Y."/>
            <person name="Shirasu K."/>
        </authorList>
    </citation>
    <scope>NUCLEOTIDE SEQUENCE [LARGE SCALE GENOMIC DNA]</scope>
    <source>
        <strain evidence="1 2">NTL11</strain>
    </source>
</reference>
<proteinExistence type="predicted"/>
<evidence type="ECO:0000313" key="1">
    <source>
        <dbReference type="EMBL" id="OLN91979.1"/>
    </source>
</evidence>
<sequence>MPLFDLGSLFLDHVVFITNLVYMNIALTNAEPSLVFPLYVVSKLLARGPEDWDSPTAKWPPPMPKW</sequence>
<name>A0A1Q8RXZ5_9PEZI</name>
<comment type="caution">
    <text evidence="1">The sequence shown here is derived from an EMBL/GenBank/DDBJ whole genome shotgun (WGS) entry which is preliminary data.</text>
</comment>
<accession>A0A1Q8RXZ5</accession>
<evidence type="ECO:0000313" key="2">
    <source>
        <dbReference type="Proteomes" id="UP000186583"/>
    </source>
</evidence>
<keyword evidence="2" id="KW-1185">Reference proteome</keyword>
<gene>
    <name evidence="1" type="ORF">CCHL11_01421</name>
</gene>
<protein>
    <submittedName>
        <fullName evidence="1">Uncharacterized protein</fullName>
    </submittedName>
</protein>
<dbReference type="EMBL" id="MPGH01000060">
    <property type="protein sequence ID" value="OLN91979.1"/>
    <property type="molecule type" value="Genomic_DNA"/>
</dbReference>
<dbReference type="Proteomes" id="UP000186583">
    <property type="component" value="Unassembled WGS sequence"/>
</dbReference>
<dbReference type="AlphaFoldDB" id="A0A1Q8RXZ5"/>
<organism evidence="1 2">
    <name type="scientific">Colletotrichum chlorophyti</name>
    <dbReference type="NCBI Taxonomy" id="708187"/>
    <lineage>
        <taxon>Eukaryota</taxon>
        <taxon>Fungi</taxon>
        <taxon>Dikarya</taxon>
        <taxon>Ascomycota</taxon>
        <taxon>Pezizomycotina</taxon>
        <taxon>Sordariomycetes</taxon>
        <taxon>Hypocreomycetidae</taxon>
        <taxon>Glomerellales</taxon>
        <taxon>Glomerellaceae</taxon>
        <taxon>Colletotrichum</taxon>
    </lineage>
</organism>
<dbReference type="OrthoDB" id="2901184at2759"/>